<dbReference type="InterPro" id="IPR050273">
    <property type="entry name" value="GppA/Ppx_hydrolase"/>
</dbReference>
<protein>
    <submittedName>
        <fullName evidence="2">Phosphatase</fullName>
    </submittedName>
</protein>
<dbReference type="PANTHER" id="PTHR30005:SF0">
    <property type="entry name" value="RETROGRADE REGULATION PROTEIN 2"/>
    <property type="match status" value="1"/>
</dbReference>
<dbReference type="CDD" id="cd24055">
    <property type="entry name" value="ASKHA_NBD_ChPPX-like"/>
    <property type="match status" value="1"/>
</dbReference>
<dbReference type="Pfam" id="PF02541">
    <property type="entry name" value="Ppx-GppA"/>
    <property type="match status" value="1"/>
</dbReference>
<feature type="domain" description="Ppx/GppA phosphatase N-terminal" evidence="1">
    <location>
        <begin position="17"/>
        <end position="316"/>
    </location>
</feature>
<accession>A0A1S2VR33</accession>
<dbReference type="EMBL" id="MORL01000001">
    <property type="protein sequence ID" value="OIN61247.1"/>
    <property type="molecule type" value="Genomic_DNA"/>
</dbReference>
<dbReference type="Gene3D" id="3.30.420.150">
    <property type="entry name" value="Exopolyphosphatase. Domain 2"/>
    <property type="match status" value="1"/>
</dbReference>
<dbReference type="PANTHER" id="PTHR30005">
    <property type="entry name" value="EXOPOLYPHOSPHATASE"/>
    <property type="match status" value="1"/>
</dbReference>
<dbReference type="RefSeq" id="WP_071501750.1">
    <property type="nucleotide sequence ID" value="NZ_MORL01000001.1"/>
</dbReference>
<dbReference type="InterPro" id="IPR003695">
    <property type="entry name" value="Ppx_GppA_N"/>
</dbReference>
<proteinExistence type="predicted"/>
<evidence type="ECO:0000313" key="3">
    <source>
        <dbReference type="Proteomes" id="UP000181790"/>
    </source>
</evidence>
<evidence type="ECO:0000313" key="2">
    <source>
        <dbReference type="EMBL" id="OIN61247.1"/>
    </source>
</evidence>
<dbReference type="OrthoDB" id="9814545at2"/>
<reference evidence="2 3" key="1">
    <citation type="submission" date="2016-10" db="EMBL/GenBank/DDBJ databases">
        <title>Arsenicibacter rosenii gen. nov., sp. nov., an efficient arsenic-methylating bacterium isolated from an arsenic-contaminated paddy soil.</title>
        <authorList>
            <person name="Huang K."/>
        </authorList>
    </citation>
    <scope>NUCLEOTIDE SEQUENCE [LARGE SCALE GENOMIC DNA]</scope>
    <source>
        <strain evidence="2 3">SM-1</strain>
    </source>
</reference>
<evidence type="ECO:0000259" key="1">
    <source>
        <dbReference type="Pfam" id="PF02541"/>
    </source>
</evidence>
<dbReference type="SUPFAM" id="SSF53067">
    <property type="entry name" value="Actin-like ATPase domain"/>
    <property type="match status" value="2"/>
</dbReference>
<dbReference type="InterPro" id="IPR043129">
    <property type="entry name" value="ATPase_NBD"/>
</dbReference>
<comment type="caution">
    <text evidence="2">The sequence shown here is derived from an EMBL/GenBank/DDBJ whole genome shotgun (WGS) entry which is preliminary data.</text>
</comment>
<dbReference type="AlphaFoldDB" id="A0A1S2VR33"/>
<keyword evidence="3" id="KW-1185">Reference proteome</keyword>
<name>A0A1S2VR33_9BACT</name>
<dbReference type="Proteomes" id="UP000181790">
    <property type="component" value="Unassembled WGS sequence"/>
</dbReference>
<dbReference type="Gene3D" id="3.30.420.40">
    <property type="match status" value="1"/>
</dbReference>
<gene>
    <name evidence="2" type="ORF">BLX24_00670</name>
</gene>
<organism evidence="2 3">
    <name type="scientific">Arsenicibacter rosenii</name>
    <dbReference type="NCBI Taxonomy" id="1750698"/>
    <lineage>
        <taxon>Bacteria</taxon>
        <taxon>Pseudomonadati</taxon>
        <taxon>Bacteroidota</taxon>
        <taxon>Cytophagia</taxon>
        <taxon>Cytophagales</taxon>
        <taxon>Spirosomataceae</taxon>
        <taxon>Arsenicibacter</taxon>
    </lineage>
</organism>
<sequence>MKQAVIDLGTNTFHLMVVERAADGTEKVLFRESRPAKIGKAGINQGMITEEAIGRALGVLGYFREQLDRLEVPVAQVVAIGTSAIRVAKNQAEFIERVREATGIRIQVISGDQEAGYIYHGVKASGALNYPDETCLIVDIGGGSVEFIISARDRILWKQSFEIGGQRLMERFMPDPQQAISGVAVRRLRDYLQEQLLPLVNALHQYSPRSGAPLRLVGSSGTFDTLVDMWFMHSQGIWPPASQAAFELPVEEFYRSFEQLMTRNHDERMQLPGMIELRVDMIVVAVCLIDYLIRTFGIRQISTSTYSLKEGVLATMQTSPNGWV</sequence>
<dbReference type="GO" id="GO:0016462">
    <property type="term" value="F:pyrophosphatase activity"/>
    <property type="evidence" value="ECO:0007669"/>
    <property type="project" value="TreeGrafter"/>
</dbReference>